<sequence length="220" mass="22889">MPPPARRSADATRTALVHAAQDALRDVGYSGSSAREIARRAGCNQALVFYHFGSVQDLLLAALDDVSTRRLTAYQESIATATTLHALVDAAERVLEDDLAAGNVAVLVELLTAGSSSPDLAAAVTERLAPWRDLAELAVGRVFELVPGAAVLPVDEAAHVLIATLLGLELVAGTSTGRETTAVLFGRARRVADLLEPGPAVRSDRAPRPRTGRAPAGGAS</sequence>
<keyword evidence="2 4" id="KW-0238">DNA-binding</keyword>
<keyword evidence="8" id="KW-1185">Reference proteome</keyword>
<comment type="caution">
    <text evidence="7">The sequence shown here is derived from an EMBL/GenBank/DDBJ whole genome shotgun (WGS) entry which is preliminary data.</text>
</comment>
<protein>
    <submittedName>
        <fullName evidence="7">TetR family transcriptional regulator</fullName>
    </submittedName>
</protein>
<dbReference type="PRINTS" id="PR00455">
    <property type="entry name" value="HTHTETR"/>
</dbReference>
<dbReference type="GO" id="GO:0000976">
    <property type="term" value="F:transcription cis-regulatory region binding"/>
    <property type="evidence" value="ECO:0007669"/>
    <property type="project" value="TreeGrafter"/>
</dbReference>
<evidence type="ECO:0000256" key="5">
    <source>
        <dbReference type="SAM" id="MobiDB-lite"/>
    </source>
</evidence>
<organism evidence="7 8">
    <name type="scientific">Luteimicrobium subarcticum</name>
    <dbReference type="NCBI Taxonomy" id="620910"/>
    <lineage>
        <taxon>Bacteria</taxon>
        <taxon>Bacillati</taxon>
        <taxon>Actinomycetota</taxon>
        <taxon>Actinomycetes</taxon>
        <taxon>Micrococcales</taxon>
        <taxon>Luteimicrobium</taxon>
    </lineage>
</organism>
<dbReference type="GO" id="GO:0003700">
    <property type="term" value="F:DNA-binding transcription factor activity"/>
    <property type="evidence" value="ECO:0007669"/>
    <property type="project" value="TreeGrafter"/>
</dbReference>
<evidence type="ECO:0000313" key="8">
    <source>
        <dbReference type="Proteomes" id="UP000231586"/>
    </source>
</evidence>
<evidence type="ECO:0000256" key="2">
    <source>
        <dbReference type="ARBA" id="ARBA00023125"/>
    </source>
</evidence>
<dbReference type="Pfam" id="PF00440">
    <property type="entry name" value="TetR_N"/>
    <property type="match status" value="1"/>
</dbReference>
<evidence type="ECO:0000256" key="3">
    <source>
        <dbReference type="ARBA" id="ARBA00023163"/>
    </source>
</evidence>
<dbReference type="InterPro" id="IPR001647">
    <property type="entry name" value="HTH_TetR"/>
</dbReference>
<evidence type="ECO:0000256" key="4">
    <source>
        <dbReference type="PROSITE-ProRule" id="PRU00335"/>
    </source>
</evidence>
<feature type="DNA-binding region" description="H-T-H motif" evidence="4">
    <location>
        <begin position="33"/>
        <end position="52"/>
    </location>
</feature>
<feature type="region of interest" description="Disordered" evidence="5">
    <location>
        <begin position="198"/>
        <end position="220"/>
    </location>
</feature>
<gene>
    <name evidence="7" type="ORF">CLV34_2644</name>
</gene>
<keyword evidence="3" id="KW-0804">Transcription</keyword>
<reference evidence="7 8" key="1">
    <citation type="submission" date="2017-11" db="EMBL/GenBank/DDBJ databases">
        <title>Genomic Encyclopedia of Archaeal and Bacterial Type Strains, Phase II (KMG-II): From Individual Species to Whole Genera.</title>
        <authorList>
            <person name="Goeker M."/>
        </authorList>
    </citation>
    <scope>NUCLEOTIDE SEQUENCE [LARGE SCALE GENOMIC DNA]</scope>
    <source>
        <strain evidence="7 8">DSM 22413</strain>
    </source>
</reference>
<evidence type="ECO:0000259" key="6">
    <source>
        <dbReference type="PROSITE" id="PS50977"/>
    </source>
</evidence>
<dbReference type="PANTHER" id="PTHR30055">
    <property type="entry name" value="HTH-TYPE TRANSCRIPTIONAL REGULATOR RUTR"/>
    <property type="match status" value="1"/>
</dbReference>
<dbReference type="PROSITE" id="PS50977">
    <property type="entry name" value="HTH_TETR_2"/>
    <property type="match status" value="1"/>
</dbReference>
<dbReference type="SUPFAM" id="SSF46689">
    <property type="entry name" value="Homeodomain-like"/>
    <property type="match status" value="1"/>
</dbReference>
<dbReference type="Gene3D" id="1.10.357.10">
    <property type="entry name" value="Tetracycline Repressor, domain 2"/>
    <property type="match status" value="1"/>
</dbReference>
<dbReference type="InterPro" id="IPR009057">
    <property type="entry name" value="Homeodomain-like_sf"/>
</dbReference>
<dbReference type="RefSeq" id="WP_100350749.1">
    <property type="nucleotide sequence ID" value="NZ_PGTZ01000010.1"/>
</dbReference>
<evidence type="ECO:0000313" key="7">
    <source>
        <dbReference type="EMBL" id="PJI86723.1"/>
    </source>
</evidence>
<accession>A0A2M8W715</accession>
<dbReference type="Proteomes" id="UP000231586">
    <property type="component" value="Unassembled WGS sequence"/>
</dbReference>
<dbReference type="PANTHER" id="PTHR30055:SF234">
    <property type="entry name" value="HTH-TYPE TRANSCRIPTIONAL REGULATOR BETI"/>
    <property type="match status" value="1"/>
</dbReference>
<dbReference type="AlphaFoldDB" id="A0A2M8W715"/>
<keyword evidence="1" id="KW-0805">Transcription regulation</keyword>
<dbReference type="EMBL" id="PGTZ01000010">
    <property type="protein sequence ID" value="PJI86723.1"/>
    <property type="molecule type" value="Genomic_DNA"/>
</dbReference>
<dbReference type="OrthoDB" id="3474596at2"/>
<feature type="domain" description="HTH tetR-type" evidence="6">
    <location>
        <begin position="10"/>
        <end position="70"/>
    </location>
</feature>
<name>A0A2M8W715_9MICO</name>
<dbReference type="InterPro" id="IPR050109">
    <property type="entry name" value="HTH-type_TetR-like_transc_reg"/>
</dbReference>
<evidence type="ECO:0000256" key="1">
    <source>
        <dbReference type="ARBA" id="ARBA00023015"/>
    </source>
</evidence>
<proteinExistence type="predicted"/>